<dbReference type="InterPro" id="IPR000157">
    <property type="entry name" value="TIR_dom"/>
</dbReference>
<dbReference type="Pfam" id="PF23282">
    <property type="entry name" value="WHD_ROQ1"/>
    <property type="match status" value="1"/>
</dbReference>
<dbReference type="EC" id="3.2.2.6" evidence="1"/>
<dbReference type="SMART" id="SM00382">
    <property type="entry name" value="AAA"/>
    <property type="match status" value="1"/>
</dbReference>
<dbReference type="Gramene" id="Bo8g050130.1">
    <property type="protein sequence ID" value="Bo8g050130.1"/>
    <property type="gene ID" value="Bo8g050130"/>
</dbReference>
<dbReference type="FunFam" id="3.40.50.300:FF:001002">
    <property type="entry name" value="Disease resistance protein (TIR-NBS-LRR class)"/>
    <property type="match status" value="1"/>
</dbReference>
<dbReference type="SUPFAM" id="SSF52200">
    <property type="entry name" value="Toll/Interleukin receptor TIR domain"/>
    <property type="match status" value="1"/>
</dbReference>
<reference evidence="9" key="2">
    <citation type="submission" date="2015-03" db="UniProtKB">
        <authorList>
            <consortium name="EnsemblPlants"/>
        </authorList>
    </citation>
    <scope>IDENTIFICATION</scope>
</reference>
<dbReference type="GO" id="GO:0061809">
    <property type="term" value="F:NAD+ nucleosidase activity, cyclic ADP-ribose generating"/>
    <property type="evidence" value="ECO:0007669"/>
    <property type="project" value="UniProtKB-EC"/>
</dbReference>
<evidence type="ECO:0000313" key="9">
    <source>
        <dbReference type="EnsemblPlants" id="Bo8g050130.1"/>
    </source>
</evidence>
<dbReference type="PROSITE" id="PS50104">
    <property type="entry name" value="TIR"/>
    <property type="match status" value="1"/>
</dbReference>
<feature type="domain" description="TIR" evidence="8">
    <location>
        <begin position="59"/>
        <end position="234"/>
    </location>
</feature>
<keyword evidence="6" id="KW-0520">NAD</keyword>
<dbReference type="STRING" id="109376.A0A0D3DMP0"/>
<keyword evidence="3" id="KW-0677">Repeat</keyword>
<dbReference type="GO" id="GO:0007165">
    <property type="term" value="P:signal transduction"/>
    <property type="evidence" value="ECO:0007669"/>
    <property type="project" value="InterPro"/>
</dbReference>
<dbReference type="InterPro" id="IPR042197">
    <property type="entry name" value="Apaf_helical"/>
</dbReference>
<dbReference type="Gene3D" id="3.80.10.10">
    <property type="entry name" value="Ribonuclease Inhibitor"/>
    <property type="match status" value="4"/>
</dbReference>
<evidence type="ECO:0000256" key="3">
    <source>
        <dbReference type="ARBA" id="ARBA00022737"/>
    </source>
</evidence>
<proteinExistence type="predicted"/>
<evidence type="ECO:0000256" key="6">
    <source>
        <dbReference type="ARBA" id="ARBA00023027"/>
    </source>
</evidence>
<dbReference type="InterPro" id="IPR032675">
    <property type="entry name" value="LRR_dom_sf"/>
</dbReference>
<dbReference type="InterPro" id="IPR027417">
    <property type="entry name" value="P-loop_NTPase"/>
</dbReference>
<dbReference type="PANTHER" id="PTHR11017:SF561">
    <property type="entry name" value="ADP-RIBOSYL CYCLASE_CYCLIC ADP-RIBOSE HYDROLASE"/>
    <property type="match status" value="1"/>
</dbReference>
<dbReference type="Pfam" id="PF00560">
    <property type="entry name" value="LRR_1"/>
    <property type="match status" value="3"/>
</dbReference>
<keyword evidence="10" id="KW-1185">Reference proteome</keyword>
<dbReference type="PRINTS" id="PR00364">
    <property type="entry name" value="DISEASERSIST"/>
</dbReference>
<keyword evidence="4" id="KW-0378">Hydrolase</keyword>
<dbReference type="GO" id="GO:0043531">
    <property type="term" value="F:ADP binding"/>
    <property type="evidence" value="ECO:0007669"/>
    <property type="project" value="InterPro"/>
</dbReference>
<dbReference type="Gene3D" id="3.40.50.10140">
    <property type="entry name" value="Toll/interleukin-1 receptor homology (TIR) domain"/>
    <property type="match status" value="1"/>
</dbReference>
<dbReference type="OMA" id="TWEINEC"/>
<dbReference type="Gene3D" id="3.40.50.300">
    <property type="entry name" value="P-loop containing nucleotide triphosphate hydrolases"/>
    <property type="match status" value="1"/>
</dbReference>
<dbReference type="EnsemblPlants" id="Bo8g050130.1">
    <property type="protein sequence ID" value="Bo8g050130.1"/>
    <property type="gene ID" value="Bo8g050130"/>
</dbReference>
<evidence type="ECO:0000259" key="8">
    <source>
        <dbReference type="PROSITE" id="PS50104"/>
    </source>
</evidence>
<dbReference type="Pfam" id="PF07725">
    <property type="entry name" value="LRR_3"/>
    <property type="match status" value="1"/>
</dbReference>
<dbReference type="InterPro" id="IPR002182">
    <property type="entry name" value="NB-ARC"/>
</dbReference>
<name>A0A0D3DMP0_BRAOL</name>
<dbReference type="Proteomes" id="UP000032141">
    <property type="component" value="Chromosome C8"/>
</dbReference>
<dbReference type="HOGENOM" id="CLU_001561_0_1_1"/>
<dbReference type="eggNOG" id="ENOG502QWPX">
    <property type="taxonomic scope" value="Eukaryota"/>
</dbReference>
<dbReference type="InterPro" id="IPR058192">
    <property type="entry name" value="WHD_ROQ1-like"/>
</dbReference>
<dbReference type="Pfam" id="PF01582">
    <property type="entry name" value="TIR"/>
    <property type="match status" value="1"/>
</dbReference>
<evidence type="ECO:0000256" key="5">
    <source>
        <dbReference type="ARBA" id="ARBA00022821"/>
    </source>
</evidence>
<dbReference type="InterPro" id="IPR011713">
    <property type="entry name" value="Leu-rich_rpt_3"/>
</dbReference>
<evidence type="ECO:0000256" key="4">
    <source>
        <dbReference type="ARBA" id="ARBA00022801"/>
    </source>
</evidence>
<dbReference type="PANTHER" id="PTHR11017">
    <property type="entry name" value="LEUCINE-RICH REPEAT-CONTAINING PROTEIN"/>
    <property type="match status" value="1"/>
</dbReference>
<dbReference type="SMART" id="SM00255">
    <property type="entry name" value="TIR"/>
    <property type="match status" value="1"/>
</dbReference>
<sequence>MASSTNDFIRKSRSHQENGSIASSEILFIIESESHQENETMASSSSTLLDPQSSLSHSCLHHVFPSFHGADVRTNFLSHIVKEFKSKAIDLFIDNDIVRSKSIGPELIEAIRGSRIAIVFLSKNYSSSTWCLNELVEIMHCREEFGKTVMSIFYEVDPTDVKKQTGYFGKVFEKTCEGKTEEEIRRWKHALAEVAQIAGFHSSNCRTVEHLLNFFRKNEAEMIEDIATDVSNKLNLSAPSNDFDGLVGMESRMAELMPLMLELDSHEVLKIGIWGPPGIGKTTIARYIFNRYSRYVDLSVFMDNIKTKYAKTACSDDYSVKLDLQKQFMSQLTNEKDIKNFSHLGIAKDRLKDKSVLVILDDVDRPVQVEAVAKENSWFGHESLIIVITQDLKVLKASGINHIHKVNLPSYDEALQIFCMHAFGQRYSKDGFIELACEVVSLVENLPLGLRVMGSYFQGMSEQDWTEALPRLRTHIGRDGEIASILISYDSLCDEDKHLALHIACFFNGESVDIVECCLAKRFLDVTQGLRVLAEKSIISMKWGKIKMAELLVQLGRKLVREQSVSEPGKRQFLNDAIGIEEVLSDYKADNSSVIGINDETCGDIECTSERAFERLSNLQFLRIHGDGINPRSMNHISQKLRVLCWSSFQMTCFPSSFNPKFLVKLEMPNSKLEKLWKKTQLLSNLKRMDLSYSRRLKELPDLSTATNLYDLDLSYCSSLVKLPSSIGNAINLNKLDLRFCSNLVEIPSSIGNAVNLEIFDLHECSSLVKIPSSITTIASLTSLTLHSCSSLVGLPQNIETVTEPHHINLNGCSSLVKLPYSIGNATKLEELDLSGCVSLVELPFSIGNAINLRKLDLTFCLSLLELPSSIGNATKLEELDLSHCSSFVELPFSIGNAINLQKLNLSYCSSLMELPSSIENAINLRKLNLSYCSSLVELPSCIGNAAKLEELDISHCSSLVEIPSSIGNAINLQKLKISHCSSLVEVPFSIGSLINLELLNLENCSSLVKLPSFIQNAVSLQELELSEYSSLMGLPSSIQTINNLHELTLNDCSSMVELPSIMRNVGRFLKCLKLEVLLDDINLESLEVLSFSECSLLESYPESPTYIQELDPWMGRISRLTRLVLSGMKNLVSLPPLPDSLFVLEAENCESLERLGSSFRNAYMMLNFRNCFKLNQEARDIISRTWTSAYAVFPCRKVPQCFTYRSCGSSVKVKLNQLALGISTKFKACILCADSDGVNFPPLSQASVCCSIMSGGNARTACYKKVGRVSSGHLYTFRVEIETEEVTSPELVFEFEIQFGNVNSETWEINECGILQILEVPHDDSHY</sequence>
<reference evidence="9 10" key="1">
    <citation type="journal article" date="2014" name="Genome Biol.">
        <title>Transcriptome and methylome profiling reveals relics of genome dominance in the mesopolyploid Brassica oleracea.</title>
        <authorList>
            <person name="Parkin I.A."/>
            <person name="Koh C."/>
            <person name="Tang H."/>
            <person name="Robinson S.J."/>
            <person name="Kagale S."/>
            <person name="Clarke W.E."/>
            <person name="Town C.D."/>
            <person name="Nixon J."/>
            <person name="Krishnakumar V."/>
            <person name="Bidwell S.L."/>
            <person name="Denoeud F."/>
            <person name="Belcram H."/>
            <person name="Links M.G."/>
            <person name="Just J."/>
            <person name="Clarke C."/>
            <person name="Bender T."/>
            <person name="Huebert T."/>
            <person name="Mason A.S."/>
            <person name="Pires J.C."/>
            <person name="Barker G."/>
            <person name="Moore J."/>
            <person name="Walley P.G."/>
            <person name="Manoli S."/>
            <person name="Batley J."/>
            <person name="Edwards D."/>
            <person name="Nelson M.N."/>
            <person name="Wang X."/>
            <person name="Paterson A.H."/>
            <person name="King G."/>
            <person name="Bancroft I."/>
            <person name="Chalhoub B."/>
            <person name="Sharpe A.G."/>
        </authorList>
    </citation>
    <scope>NUCLEOTIDE SEQUENCE</scope>
    <source>
        <strain evidence="9 10">cv. TO1000</strain>
    </source>
</reference>
<dbReference type="SUPFAM" id="SSF52058">
    <property type="entry name" value="L domain-like"/>
    <property type="match status" value="2"/>
</dbReference>
<dbReference type="InterPro" id="IPR044974">
    <property type="entry name" value="Disease_R_plants"/>
</dbReference>
<organism evidence="9 10">
    <name type="scientific">Brassica oleracea var. oleracea</name>
    <dbReference type="NCBI Taxonomy" id="109376"/>
    <lineage>
        <taxon>Eukaryota</taxon>
        <taxon>Viridiplantae</taxon>
        <taxon>Streptophyta</taxon>
        <taxon>Embryophyta</taxon>
        <taxon>Tracheophyta</taxon>
        <taxon>Spermatophyta</taxon>
        <taxon>Magnoliopsida</taxon>
        <taxon>eudicotyledons</taxon>
        <taxon>Gunneridae</taxon>
        <taxon>Pentapetalae</taxon>
        <taxon>rosids</taxon>
        <taxon>malvids</taxon>
        <taxon>Brassicales</taxon>
        <taxon>Brassicaceae</taxon>
        <taxon>Brassiceae</taxon>
        <taxon>Brassica</taxon>
    </lineage>
</organism>
<evidence type="ECO:0000256" key="2">
    <source>
        <dbReference type="ARBA" id="ARBA00022614"/>
    </source>
</evidence>
<dbReference type="InterPro" id="IPR035897">
    <property type="entry name" value="Toll_tir_struct_dom_sf"/>
</dbReference>
<dbReference type="FunFam" id="3.40.50.10140:FF:000007">
    <property type="entry name" value="Disease resistance protein (TIR-NBS-LRR class)"/>
    <property type="match status" value="1"/>
</dbReference>
<evidence type="ECO:0000313" key="10">
    <source>
        <dbReference type="Proteomes" id="UP000032141"/>
    </source>
</evidence>
<comment type="catalytic activity">
    <reaction evidence="7">
        <text>NAD(+) + H2O = ADP-D-ribose + nicotinamide + H(+)</text>
        <dbReference type="Rhea" id="RHEA:16301"/>
        <dbReference type="ChEBI" id="CHEBI:15377"/>
        <dbReference type="ChEBI" id="CHEBI:15378"/>
        <dbReference type="ChEBI" id="CHEBI:17154"/>
        <dbReference type="ChEBI" id="CHEBI:57540"/>
        <dbReference type="ChEBI" id="CHEBI:57967"/>
        <dbReference type="EC" id="3.2.2.6"/>
    </reaction>
    <physiologicalReaction direction="left-to-right" evidence="7">
        <dbReference type="Rhea" id="RHEA:16302"/>
    </physiologicalReaction>
</comment>
<evidence type="ECO:0000256" key="7">
    <source>
        <dbReference type="ARBA" id="ARBA00047304"/>
    </source>
</evidence>
<dbReference type="Pfam" id="PF20160">
    <property type="entry name" value="C-JID"/>
    <property type="match status" value="1"/>
</dbReference>
<accession>A0A0D3DMP0</accession>
<protein>
    <recommendedName>
        <fullName evidence="1">ADP-ribosyl cyclase/cyclic ADP-ribose hydrolase</fullName>
        <ecNumber evidence="1">3.2.2.6</ecNumber>
    </recommendedName>
</protein>
<dbReference type="Gene3D" id="1.10.8.430">
    <property type="entry name" value="Helical domain of apoptotic protease-activating factors"/>
    <property type="match status" value="1"/>
</dbReference>
<dbReference type="InterPro" id="IPR045344">
    <property type="entry name" value="C-JID"/>
</dbReference>
<dbReference type="InterPro" id="IPR001611">
    <property type="entry name" value="Leu-rich_rpt"/>
</dbReference>
<keyword evidence="5" id="KW-0611">Plant defense</keyword>
<dbReference type="SUPFAM" id="SSF52540">
    <property type="entry name" value="P-loop containing nucleoside triphosphate hydrolases"/>
    <property type="match status" value="1"/>
</dbReference>
<evidence type="ECO:0000256" key="1">
    <source>
        <dbReference type="ARBA" id="ARBA00011982"/>
    </source>
</evidence>
<keyword evidence="2" id="KW-0433">Leucine-rich repeat</keyword>
<dbReference type="Pfam" id="PF00931">
    <property type="entry name" value="NB-ARC"/>
    <property type="match status" value="1"/>
</dbReference>
<dbReference type="GO" id="GO:0006952">
    <property type="term" value="P:defense response"/>
    <property type="evidence" value="ECO:0007669"/>
    <property type="project" value="UniProtKB-KW"/>
</dbReference>
<dbReference type="InterPro" id="IPR003593">
    <property type="entry name" value="AAA+_ATPase"/>
</dbReference>